<dbReference type="AlphaFoldDB" id="A0A2S6NIY4"/>
<reference evidence="3 4" key="1">
    <citation type="journal article" date="2018" name="Arch. Microbiol.">
        <title>New insights into the metabolic potential of the phototrophic purple bacterium Rhodopila globiformis DSM 161(T) from its draft genome sequence and evidence for a vanadium-dependent nitrogenase.</title>
        <authorList>
            <person name="Imhoff J.F."/>
            <person name="Rahn T."/>
            <person name="Kunzel S."/>
            <person name="Neulinger S.C."/>
        </authorList>
    </citation>
    <scope>NUCLEOTIDE SEQUENCE [LARGE SCALE GENOMIC DNA]</scope>
    <source>
        <strain evidence="3 4">DSM 161</strain>
    </source>
</reference>
<dbReference type="GO" id="GO:0016787">
    <property type="term" value="F:hydrolase activity"/>
    <property type="evidence" value="ECO:0007669"/>
    <property type="project" value="InterPro"/>
</dbReference>
<dbReference type="Gene3D" id="3.20.20.140">
    <property type="entry name" value="Metal-dependent hydrolases"/>
    <property type="match status" value="1"/>
</dbReference>
<feature type="domain" description="Amidohydrolase-related" evidence="2">
    <location>
        <begin position="31"/>
        <end position="338"/>
    </location>
</feature>
<dbReference type="InterPro" id="IPR006680">
    <property type="entry name" value="Amidohydro-rel"/>
</dbReference>
<keyword evidence="4" id="KW-1185">Reference proteome</keyword>
<dbReference type="OrthoDB" id="7183088at2"/>
<comment type="caution">
    <text evidence="3">The sequence shown here is derived from an EMBL/GenBank/DDBJ whole genome shotgun (WGS) entry which is preliminary data.</text>
</comment>
<dbReference type="PANTHER" id="PTHR43569:SF1">
    <property type="entry name" value="BLL3371 PROTEIN"/>
    <property type="match status" value="1"/>
</dbReference>
<dbReference type="Proteomes" id="UP000239724">
    <property type="component" value="Unassembled WGS sequence"/>
</dbReference>
<dbReference type="InterPro" id="IPR032466">
    <property type="entry name" value="Metal_Hydrolase"/>
</dbReference>
<proteinExistence type="inferred from homology"/>
<gene>
    <name evidence="3" type="ORF">CCS01_10070</name>
</gene>
<comment type="similarity">
    <text evidence="1">Belongs to the metallo-dependent hydrolases superfamily.</text>
</comment>
<dbReference type="InterPro" id="IPR052350">
    <property type="entry name" value="Metallo-dep_Lactonases"/>
</dbReference>
<evidence type="ECO:0000313" key="3">
    <source>
        <dbReference type="EMBL" id="PPQ34621.1"/>
    </source>
</evidence>
<organism evidence="3 4">
    <name type="scientific">Rhodopila globiformis</name>
    <name type="common">Rhodopseudomonas globiformis</name>
    <dbReference type="NCBI Taxonomy" id="1071"/>
    <lineage>
        <taxon>Bacteria</taxon>
        <taxon>Pseudomonadati</taxon>
        <taxon>Pseudomonadota</taxon>
        <taxon>Alphaproteobacteria</taxon>
        <taxon>Acetobacterales</taxon>
        <taxon>Acetobacteraceae</taxon>
        <taxon>Rhodopila</taxon>
    </lineage>
</organism>
<dbReference type="SUPFAM" id="SSF51556">
    <property type="entry name" value="Metallo-dependent hydrolases"/>
    <property type="match status" value="1"/>
</dbReference>
<name>A0A2S6NIY4_RHOGL</name>
<dbReference type="EMBL" id="NHRY01000097">
    <property type="protein sequence ID" value="PPQ34621.1"/>
    <property type="molecule type" value="Genomic_DNA"/>
</dbReference>
<dbReference type="PANTHER" id="PTHR43569">
    <property type="entry name" value="AMIDOHYDROLASE"/>
    <property type="match status" value="1"/>
</dbReference>
<evidence type="ECO:0000259" key="2">
    <source>
        <dbReference type="Pfam" id="PF04909"/>
    </source>
</evidence>
<sequence length="340" mass="37035">MAQADRFAGTINEQWLARHVEPALEPDLPIVDPHHHLWARDGNTYLVPELLADIGTGHNIRATVYEECRSMYRAEGPEEERSLGETEFVTGIAAMGASGTFGPARVCARMVGFVDLRLGARAGDLLKRHVAASGGRFAGVRLSTAWDASDRIHKVAPKPGVLRDLDFRAGYAALGPLGLVFDAWVYHPQLPEVAELAAAFPDIPIVLNHVGTPILGGPYATRRDEAFADWQSGMRELARQRNVTVKLGALPIRLPGGDAPKRETPPDSEEVAAAWRPWIETSIALFGADRCMFESNFPVQKRWCSYGVVWNAFKRLAASASAAEKTALFAGTASRVYGVP</sequence>
<evidence type="ECO:0000313" key="4">
    <source>
        <dbReference type="Proteomes" id="UP000239724"/>
    </source>
</evidence>
<protein>
    <recommendedName>
        <fullName evidence="2">Amidohydrolase-related domain-containing protein</fullName>
    </recommendedName>
</protein>
<evidence type="ECO:0000256" key="1">
    <source>
        <dbReference type="ARBA" id="ARBA00038310"/>
    </source>
</evidence>
<dbReference type="RefSeq" id="WP_104518723.1">
    <property type="nucleotide sequence ID" value="NZ_NHRY01000097.1"/>
</dbReference>
<accession>A0A2S6NIY4</accession>
<dbReference type="Pfam" id="PF04909">
    <property type="entry name" value="Amidohydro_2"/>
    <property type="match status" value="1"/>
</dbReference>